<accession>A0A3Q3GV16</accession>
<sequence length="264" mass="29370">MASDPTPGAAPNYRWLRLRVKPKAPVSSTPSHEELWIVVGDNKKKIRSISFHHPETHDLQLHNRYDIFNLSEFPLLAGNFQSPPRRLTSELTQRLGLPGQQTRPTPRRSRPNYTPAPRRFPSSHSFGCPPFVASSSHDKLAPPPVASPLTLVIGDSIVRHVRGTSTKTCCFPGAKVADILERRVFISGPITPLSRGVGRFSKVLSPHTWLQTASIAHGMFFVDNLNLLWNRPSFFSRDGIHLCRLGAHTLTNNILNTVESTPSV</sequence>
<reference evidence="2" key="2">
    <citation type="submission" date="2025-09" db="UniProtKB">
        <authorList>
            <consortium name="Ensembl"/>
        </authorList>
    </citation>
    <scope>IDENTIFICATION</scope>
</reference>
<dbReference type="Ensembl" id="ENSLBET00000035711.1">
    <property type="protein sequence ID" value="ENSLBEP00000034228.1"/>
    <property type="gene ID" value="ENSLBEG00000025762.1"/>
</dbReference>
<evidence type="ECO:0000256" key="1">
    <source>
        <dbReference type="SAM" id="MobiDB-lite"/>
    </source>
</evidence>
<keyword evidence="3" id="KW-1185">Reference proteome</keyword>
<feature type="region of interest" description="Disordered" evidence="1">
    <location>
        <begin position="90"/>
        <end position="121"/>
    </location>
</feature>
<dbReference type="Gene3D" id="3.40.50.12700">
    <property type="match status" value="1"/>
</dbReference>
<dbReference type="GeneTree" id="ENSGT01150000287524"/>
<dbReference type="SUPFAM" id="SSF52266">
    <property type="entry name" value="SGNH hydrolase"/>
    <property type="match status" value="1"/>
</dbReference>
<name>A0A3Q3GV16_9LABR</name>
<dbReference type="InParanoid" id="A0A3Q3GV16"/>
<evidence type="ECO:0000313" key="3">
    <source>
        <dbReference type="Proteomes" id="UP000261660"/>
    </source>
</evidence>
<evidence type="ECO:0000313" key="2">
    <source>
        <dbReference type="Ensembl" id="ENSLBEP00000034228.1"/>
    </source>
</evidence>
<dbReference type="AlphaFoldDB" id="A0A3Q3GV16"/>
<reference evidence="2" key="1">
    <citation type="submission" date="2025-08" db="UniProtKB">
        <authorList>
            <consortium name="Ensembl"/>
        </authorList>
    </citation>
    <scope>IDENTIFICATION</scope>
</reference>
<proteinExistence type="predicted"/>
<organism evidence="2 3">
    <name type="scientific">Labrus bergylta</name>
    <name type="common">ballan wrasse</name>
    <dbReference type="NCBI Taxonomy" id="56723"/>
    <lineage>
        <taxon>Eukaryota</taxon>
        <taxon>Metazoa</taxon>
        <taxon>Chordata</taxon>
        <taxon>Craniata</taxon>
        <taxon>Vertebrata</taxon>
        <taxon>Euteleostomi</taxon>
        <taxon>Actinopterygii</taxon>
        <taxon>Neopterygii</taxon>
        <taxon>Teleostei</taxon>
        <taxon>Neoteleostei</taxon>
        <taxon>Acanthomorphata</taxon>
        <taxon>Eupercaria</taxon>
        <taxon>Labriformes</taxon>
        <taxon>Labridae</taxon>
        <taxon>Labrus</taxon>
    </lineage>
</organism>
<dbReference type="Proteomes" id="UP000261660">
    <property type="component" value="Unplaced"/>
</dbReference>
<protein>
    <submittedName>
        <fullName evidence="2">Uncharacterized protein</fullName>
    </submittedName>
</protein>
<dbReference type="STRING" id="56723.ENSLBEP00000034228"/>